<dbReference type="OrthoDB" id="9801954at2"/>
<organism evidence="4 5">
    <name type="scientific">Mangrovimonas yunxiaonensis</name>
    <dbReference type="NCBI Taxonomy" id="1197477"/>
    <lineage>
        <taxon>Bacteria</taxon>
        <taxon>Pseudomonadati</taxon>
        <taxon>Bacteroidota</taxon>
        <taxon>Flavobacteriia</taxon>
        <taxon>Flavobacteriales</taxon>
        <taxon>Flavobacteriaceae</taxon>
        <taxon>Mangrovimonas</taxon>
    </lineage>
</organism>
<dbReference type="InterPro" id="IPR001173">
    <property type="entry name" value="Glyco_trans_2-like"/>
</dbReference>
<dbReference type="InterPro" id="IPR050834">
    <property type="entry name" value="Glycosyltransf_2"/>
</dbReference>
<dbReference type="AlphaFoldDB" id="A0A084TIM1"/>
<dbReference type="PANTHER" id="PTHR43685">
    <property type="entry name" value="GLYCOSYLTRANSFERASE"/>
    <property type="match status" value="1"/>
</dbReference>
<dbReference type="STRING" id="1197477.IA57_08785"/>
<reference evidence="4 5" key="1">
    <citation type="journal article" date="2014" name="Genome Announc.">
        <title>Draft Genome Sequence of the Algicidal Bacterium Mangrovimonas yunxiaonensis Strain LY01.</title>
        <authorList>
            <person name="Li Y."/>
            <person name="Zhu H."/>
            <person name="Li C."/>
            <person name="Zhang H."/>
            <person name="Chen Z."/>
            <person name="Zheng W."/>
            <person name="Xu H."/>
            <person name="Zheng T."/>
        </authorList>
    </citation>
    <scope>NUCLEOTIDE SEQUENCE [LARGE SCALE GENOMIC DNA]</scope>
    <source>
        <strain evidence="4 5">LY01</strain>
    </source>
</reference>
<comment type="caution">
    <text evidence="4">The sequence shown here is derived from an EMBL/GenBank/DDBJ whole genome shotgun (WGS) entry which is preliminary data.</text>
</comment>
<dbReference type="EMBL" id="JPFK01000007">
    <property type="protein sequence ID" value="KFB00557.1"/>
    <property type="molecule type" value="Genomic_DNA"/>
</dbReference>
<sequence>MQAKSSLLISTYNWPQALELVLKSVLNQSQLPDEVIVAEDGEDQTTKTLIEGFKSKLAIPLIHISHEDLGFRKSVILNKAIAKAQGEYIIQVDGDCILHKHFIKDHLSFVQKNTYLYGSRVNIQEPYLETLFSQQKINFNAFSKGIKKRTRALYIPLFSGLFKTKTVLSSKYRGCNTSYFKSDAIAVNGYNEDIQGWGREDSEFALRLVNKGVLGRRLRYKGIVFHIFHVEKSKAQLKQNDGIEQQTILEKSIWCKNGIDKYLGESNETNT</sequence>
<feature type="domain" description="Glycosyltransferase 2-like" evidence="2">
    <location>
        <begin position="6"/>
        <end position="136"/>
    </location>
</feature>
<feature type="domain" description="Galactosyltransferase C-terminal" evidence="3">
    <location>
        <begin position="169"/>
        <end position="229"/>
    </location>
</feature>
<keyword evidence="1 4" id="KW-0808">Transferase</keyword>
<evidence type="ECO:0000259" key="2">
    <source>
        <dbReference type="Pfam" id="PF00535"/>
    </source>
</evidence>
<keyword evidence="5" id="KW-1185">Reference proteome</keyword>
<accession>A0A084TIM1</accession>
<dbReference type="InterPro" id="IPR029044">
    <property type="entry name" value="Nucleotide-diphossugar_trans"/>
</dbReference>
<proteinExistence type="predicted"/>
<reference evidence="5" key="2">
    <citation type="submission" date="2014-07" db="EMBL/GenBank/DDBJ databases">
        <title>Genome sequence of Mangrovimonas yunxiaonensis.</title>
        <authorList>
            <person name="Li Y."/>
            <person name="Zheng T."/>
        </authorList>
    </citation>
    <scope>NUCLEOTIDE SEQUENCE [LARGE SCALE GENOMIC DNA]</scope>
    <source>
        <strain evidence="5">LY01</strain>
    </source>
</reference>
<dbReference type="CDD" id="cd06420">
    <property type="entry name" value="GT2_Chondriotin_Pol_N"/>
    <property type="match status" value="1"/>
</dbReference>
<name>A0A084TIM1_9FLAO</name>
<evidence type="ECO:0000256" key="1">
    <source>
        <dbReference type="ARBA" id="ARBA00022679"/>
    </source>
</evidence>
<evidence type="ECO:0000313" key="4">
    <source>
        <dbReference type="EMBL" id="KFB00557.1"/>
    </source>
</evidence>
<dbReference type="eggNOG" id="COG1215">
    <property type="taxonomic scope" value="Bacteria"/>
</dbReference>
<dbReference type="Gene3D" id="3.90.550.10">
    <property type="entry name" value="Spore Coat Polysaccharide Biosynthesis Protein SpsA, Chain A"/>
    <property type="match status" value="1"/>
</dbReference>
<evidence type="ECO:0000259" key="3">
    <source>
        <dbReference type="Pfam" id="PF02709"/>
    </source>
</evidence>
<dbReference type="GO" id="GO:0016740">
    <property type="term" value="F:transferase activity"/>
    <property type="evidence" value="ECO:0007669"/>
    <property type="project" value="UniProtKB-KW"/>
</dbReference>
<dbReference type="InterPro" id="IPR027791">
    <property type="entry name" value="Galactosyl_T_C"/>
</dbReference>
<dbReference type="RefSeq" id="WP_036121989.1">
    <property type="nucleotide sequence ID" value="NZ_BMET01000007.1"/>
</dbReference>
<dbReference type="Pfam" id="PF02709">
    <property type="entry name" value="Glyco_transf_7C"/>
    <property type="match status" value="1"/>
</dbReference>
<dbReference type="Pfam" id="PF00535">
    <property type="entry name" value="Glycos_transf_2"/>
    <property type="match status" value="1"/>
</dbReference>
<dbReference type="PANTHER" id="PTHR43685:SF3">
    <property type="entry name" value="SLR2126 PROTEIN"/>
    <property type="match status" value="1"/>
</dbReference>
<dbReference type="SUPFAM" id="SSF53448">
    <property type="entry name" value="Nucleotide-diphospho-sugar transferases"/>
    <property type="match status" value="1"/>
</dbReference>
<protein>
    <submittedName>
        <fullName evidence="4">Glycosyl transferase</fullName>
    </submittedName>
</protein>
<evidence type="ECO:0000313" key="5">
    <source>
        <dbReference type="Proteomes" id="UP000028521"/>
    </source>
</evidence>
<gene>
    <name evidence="4" type="ORF">IA57_08785</name>
</gene>
<dbReference type="Proteomes" id="UP000028521">
    <property type="component" value="Unassembled WGS sequence"/>
</dbReference>